<keyword evidence="12" id="KW-1185">Reference proteome</keyword>
<dbReference type="VEuPathDB" id="FungiDB:AMAG_03278"/>
<keyword evidence="2" id="KW-0158">Chromosome</keyword>
<feature type="domain" description="SET" evidence="9">
    <location>
        <begin position="292"/>
        <end position="417"/>
    </location>
</feature>
<evidence type="ECO:0000256" key="6">
    <source>
        <dbReference type="ARBA" id="ARBA00022723"/>
    </source>
</evidence>
<dbReference type="InterPro" id="IPR003616">
    <property type="entry name" value="Post-SET_dom"/>
</dbReference>
<name>A0A0L0S4Y0_ALLM3</name>
<organism evidence="11 12">
    <name type="scientific">Allomyces macrogynus (strain ATCC 38327)</name>
    <name type="common">Allomyces javanicus var. macrogynus</name>
    <dbReference type="NCBI Taxonomy" id="578462"/>
    <lineage>
        <taxon>Eukaryota</taxon>
        <taxon>Fungi</taxon>
        <taxon>Fungi incertae sedis</taxon>
        <taxon>Blastocladiomycota</taxon>
        <taxon>Blastocladiomycetes</taxon>
        <taxon>Blastocladiales</taxon>
        <taxon>Blastocladiaceae</taxon>
        <taxon>Allomyces</taxon>
    </lineage>
</organism>
<keyword evidence="5" id="KW-0949">S-adenosyl-L-methionine</keyword>
<evidence type="ECO:0000313" key="11">
    <source>
        <dbReference type="EMBL" id="KNE57588.1"/>
    </source>
</evidence>
<evidence type="ECO:0000313" key="12">
    <source>
        <dbReference type="Proteomes" id="UP000054350"/>
    </source>
</evidence>
<proteinExistence type="predicted"/>
<evidence type="ECO:0000256" key="3">
    <source>
        <dbReference type="ARBA" id="ARBA00022603"/>
    </source>
</evidence>
<dbReference type="Gene3D" id="2.170.270.10">
    <property type="entry name" value="SET domain"/>
    <property type="match status" value="1"/>
</dbReference>
<dbReference type="GO" id="GO:0046872">
    <property type="term" value="F:metal ion binding"/>
    <property type="evidence" value="ECO:0007669"/>
    <property type="project" value="UniProtKB-KW"/>
</dbReference>
<dbReference type="AlphaFoldDB" id="A0A0L0S4Y0"/>
<evidence type="ECO:0000256" key="1">
    <source>
        <dbReference type="ARBA" id="ARBA00004286"/>
    </source>
</evidence>
<feature type="compositionally biased region" description="Polar residues" evidence="8">
    <location>
        <begin position="89"/>
        <end position="101"/>
    </location>
</feature>
<dbReference type="OrthoDB" id="308383at2759"/>
<dbReference type="EMBL" id="GG745331">
    <property type="protein sequence ID" value="KNE57588.1"/>
    <property type="molecule type" value="Genomic_DNA"/>
</dbReference>
<dbReference type="GO" id="GO:0032259">
    <property type="term" value="P:methylation"/>
    <property type="evidence" value="ECO:0007669"/>
    <property type="project" value="UniProtKB-KW"/>
</dbReference>
<dbReference type="PROSITE" id="PS50280">
    <property type="entry name" value="SET"/>
    <property type="match status" value="1"/>
</dbReference>
<reference evidence="11 12" key="1">
    <citation type="submission" date="2009-11" db="EMBL/GenBank/DDBJ databases">
        <title>Annotation of Allomyces macrogynus ATCC 38327.</title>
        <authorList>
            <consortium name="The Broad Institute Genome Sequencing Platform"/>
            <person name="Russ C."/>
            <person name="Cuomo C."/>
            <person name="Burger G."/>
            <person name="Gray M.W."/>
            <person name="Holland P.W.H."/>
            <person name="King N."/>
            <person name="Lang F.B.F."/>
            <person name="Roger A.J."/>
            <person name="Ruiz-Trillo I."/>
            <person name="Young S.K."/>
            <person name="Zeng Q."/>
            <person name="Gargeya S."/>
            <person name="Fitzgerald M."/>
            <person name="Haas B."/>
            <person name="Abouelleil A."/>
            <person name="Alvarado L."/>
            <person name="Arachchi H.M."/>
            <person name="Berlin A."/>
            <person name="Chapman S.B."/>
            <person name="Gearin G."/>
            <person name="Goldberg J."/>
            <person name="Griggs A."/>
            <person name="Gujja S."/>
            <person name="Hansen M."/>
            <person name="Heiman D."/>
            <person name="Howarth C."/>
            <person name="Larimer J."/>
            <person name="Lui A."/>
            <person name="MacDonald P.J.P."/>
            <person name="McCowen C."/>
            <person name="Montmayeur A."/>
            <person name="Murphy C."/>
            <person name="Neiman D."/>
            <person name="Pearson M."/>
            <person name="Priest M."/>
            <person name="Roberts A."/>
            <person name="Saif S."/>
            <person name="Shea T."/>
            <person name="Sisk P."/>
            <person name="Stolte C."/>
            <person name="Sykes S."/>
            <person name="Wortman J."/>
            <person name="Nusbaum C."/>
            <person name="Birren B."/>
        </authorList>
    </citation>
    <scope>NUCLEOTIDE SEQUENCE [LARGE SCALE GENOMIC DNA]</scope>
    <source>
        <strain evidence="11 12">ATCC 38327</strain>
    </source>
</reference>
<accession>A0A0L0S4Y0</accession>
<dbReference type="SMART" id="SM00317">
    <property type="entry name" value="SET"/>
    <property type="match status" value="1"/>
</dbReference>
<evidence type="ECO:0000256" key="2">
    <source>
        <dbReference type="ARBA" id="ARBA00022454"/>
    </source>
</evidence>
<dbReference type="GO" id="GO:0008168">
    <property type="term" value="F:methyltransferase activity"/>
    <property type="evidence" value="ECO:0007669"/>
    <property type="project" value="UniProtKB-KW"/>
</dbReference>
<feature type="region of interest" description="Disordered" evidence="8">
    <location>
        <begin position="459"/>
        <end position="482"/>
    </location>
</feature>
<dbReference type="eggNOG" id="KOG1082">
    <property type="taxonomic scope" value="Eukaryota"/>
</dbReference>
<evidence type="ECO:0000256" key="4">
    <source>
        <dbReference type="ARBA" id="ARBA00022679"/>
    </source>
</evidence>
<dbReference type="InterPro" id="IPR001214">
    <property type="entry name" value="SET_dom"/>
</dbReference>
<dbReference type="STRING" id="578462.A0A0L0S4Y0"/>
<gene>
    <name evidence="11" type="ORF">AMAG_03278</name>
</gene>
<dbReference type="PANTHER" id="PTHR46223">
    <property type="entry name" value="HISTONE-LYSINE N-METHYLTRANSFERASE SUV39H"/>
    <property type="match status" value="1"/>
</dbReference>
<dbReference type="PANTHER" id="PTHR46223:SF3">
    <property type="entry name" value="HISTONE-LYSINE N-METHYLTRANSFERASE SET-23"/>
    <property type="match status" value="1"/>
</dbReference>
<dbReference type="Proteomes" id="UP000054350">
    <property type="component" value="Unassembled WGS sequence"/>
</dbReference>
<comment type="subcellular location">
    <subcellularLocation>
        <location evidence="1">Chromosome</location>
    </subcellularLocation>
</comment>
<keyword evidence="3" id="KW-0489">Methyltransferase</keyword>
<feature type="compositionally biased region" description="Basic and acidic residues" evidence="8">
    <location>
        <begin position="117"/>
        <end position="145"/>
    </location>
</feature>
<evidence type="ECO:0000256" key="8">
    <source>
        <dbReference type="SAM" id="MobiDB-lite"/>
    </source>
</evidence>
<evidence type="ECO:0000256" key="7">
    <source>
        <dbReference type="ARBA" id="ARBA00022833"/>
    </source>
</evidence>
<dbReference type="Pfam" id="PF00856">
    <property type="entry name" value="SET"/>
    <property type="match status" value="1"/>
</dbReference>
<feature type="domain" description="Post-SET" evidence="10">
    <location>
        <begin position="434"/>
        <end position="450"/>
    </location>
</feature>
<dbReference type="PROSITE" id="PS50868">
    <property type="entry name" value="POST_SET"/>
    <property type="match status" value="1"/>
</dbReference>
<keyword evidence="4" id="KW-0808">Transferase</keyword>
<evidence type="ECO:0000259" key="9">
    <source>
        <dbReference type="PROSITE" id="PS50280"/>
    </source>
</evidence>
<sequence>MTPHWTGLPEFVSLTTASKTTKTMSTDAQAMTRNLCRKTIRPVSLNLCRKTSKPISRNLGRKTCKPVSHNLCRKTSKPMPHNLGRKTSSKPVSNPHTTAATIRSEYGASGSRKRRKFDSACDDARRDGEDAHSDDKNNVRSDHGGRVLRVRRHTLSSFAAELAKDPSGLISLDRASISPTTIFPPRSFSNTSTLLYSPHASAFLPPVTALPACSFARGTCASPTTPCSCTAAGDAYYAPHGTTMAYTPTGRLRDVLDLPHDALRTLHVLECTARCKCGPACANRVVQRGSTVPVEVVWDDAVGWGVRATRNVEKGEFVMQYLGRVVAEDECSGVEGRYEFALDLDEGRGEGWETRPMLVVDAEEVGNVGRFLNHACDPNLLVVAVRFDSLVDSGLYRIALFARRDIAAQEPLCFDYEGGGPDLPAGARTKKGDLSFRCRCGSANCRKIIFPLLVGGDEESDGVESDHDVDSNEDELSYLSGR</sequence>
<dbReference type="InterPro" id="IPR050973">
    <property type="entry name" value="H3K9_Histone-Lys_N-MTase"/>
</dbReference>
<evidence type="ECO:0000259" key="10">
    <source>
        <dbReference type="PROSITE" id="PS50868"/>
    </source>
</evidence>
<keyword evidence="6" id="KW-0479">Metal-binding</keyword>
<reference evidence="12" key="2">
    <citation type="submission" date="2009-11" db="EMBL/GenBank/DDBJ databases">
        <title>The Genome Sequence of Allomyces macrogynus strain ATCC 38327.</title>
        <authorList>
            <consortium name="The Broad Institute Genome Sequencing Platform"/>
            <person name="Russ C."/>
            <person name="Cuomo C."/>
            <person name="Shea T."/>
            <person name="Young S.K."/>
            <person name="Zeng Q."/>
            <person name="Koehrsen M."/>
            <person name="Haas B."/>
            <person name="Borodovsky M."/>
            <person name="Guigo R."/>
            <person name="Alvarado L."/>
            <person name="Berlin A."/>
            <person name="Borenstein D."/>
            <person name="Chen Z."/>
            <person name="Engels R."/>
            <person name="Freedman E."/>
            <person name="Gellesch M."/>
            <person name="Goldberg J."/>
            <person name="Griggs A."/>
            <person name="Gujja S."/>
            <person name="Heiman D."/>
            <person name="Hepburn T."/>
            <person name="Howarth C."/>
            <person name="Jen D."/>
            <person name="Larson L."/>
            <person name="Lewis B."/>
            <person name="Mehta T."/>
            <person name="Park D."/>
            <person name="Pearson M."/>
            <person name="Roberts A."/>
            <person name="Saif S."/>
            <person name="Shenoy N."/>
            <person name="Sisk P."/>
            <person name="Stolte C."/>
            <person name="Sykes S."/>
            <person name="Walk T."/>
            <person name="White J."/>
            <person name="Yandava C."/>
            <person name="Burger G."/>
            <person name="Gray M.W."/>
            <person name="Holland P.W.H."/>
            <person name="King N."/>
            <person name="Lang F.B.F."/>
            <person name="Roger A.J."/>
            <person name="Ruiz-Trillo I."/>
            <person name="Lander E."/>
            <person name="Nusbaum C."/>
        </authorList>
    </citation>
    <scope>NUCLEOTIDE SEQUENCE [LARGE SCALE GENOMIC DNA]</scope>
    <source>
        <strain evidence="12">ATCC 38327</strain>
    </source>
</reference>
<evidence type="ECO:0000256" key="5">
    <source>
        <dbReference type="ARBA" id="ARBA00022691"/>
    </source>
</evidence>
<evidence type="ECO:0008006" key="13">
    <source>
        <dbReference type="Google" id="ProtNLM"/>
    </source>
</evidence>
<dbReference type="InterPro" id="IPR046341">
    <property type="entry name" value="SET_dom_sf"/>
</dbReference>
<dbReference type="GO" id="GO:0005694">
    <property type="term" value="C:chromosome"/>
    <property type="evidence" value="ECO:0007669"/>
    <property type="project" value="UniProtKB-SubCell"/>
</dbReference>
<dbReference type="SUPFAM" id="SSF82199">
    <property type="entry name" value="SET domain"/>
    <property type="match status" value="1"/>
</dbReference>
<protein>
    <recommendedName>
        <fullName evidence="13">Histone-lysine N-methyltransferase</fullName>
    </recommendedName>
</protein>
<keyword evidence="7" id="KW-0862">Zinc</keyword>
<feature type="region of interest" description="Disordered" evidence="8">
    <location>
        <begin position="70"/>
        <end position="145"/>
    </location>
</feature>